<dbReference type="EMBL" id="BQNB010009329">
    <property type="protein sequence ID" value="GJS61980.1"/>
    <property type="molecule type" value="Genomic_DNA"/>
</dbReference>
<protein>
    <submittedName>
        <fullName evidence="2">Uncharacterized protein</fullName>
    </submittedName>
</protein>
<organism evidence="2 3">
    <name type="scientific">Tanacetum coccineum</name>
    <dbReference type="NCBI Taxonomy" id="301880"/>
    <lineage>
        <taxon>Eukaryota</taxon>
        <taxon>Viridiplantae</taxon>
        <taxon>Streptophyta</taxon>
        <taxon>Embryophyta</taxon>
        <taxon>Tracheophyta</taxon>
        <taxon>Spermatophyta</taxon>
        <taxon>Magnoliopsida</taxon>
        <taxon>eudicotyledons</taxon>
        <taxon>Gunneridae</taxon>
        <taxon>Pentapetalae</taxon>
        <taxon>asterids</taxon>
        <taxon>campanulids</taxon>
        <taxon>Asterales</taxon>
        <taxon>Asteraceae</taxon>
        <taxon>Asteroideae</taxon>
        <taxon>Anthemideae</taxon>
        <taxon>Anthemidinae</taxon>
        <taxon>Tanacetum</taxon>
    </lineage>
</organism>
<evidence type="ECO:0000313" key="3">
    <source>
        <dbReference type="Proteomes" id="UP001151760"/>
    </source>
</evidence>
<feature type="compositionally biased region" description="Polar residues" evidence="1">
    <location>
        <begin position="120"/>
        <end position="134"/>
    </location>
</feature>
<evidence type="ECO:0000256" key="1">
    <source>
        <dbReference type="SAM" id="MobiDB-lite"/>
    </source>
</evidence>
<reference evidence="2" key="1">
    <citation type="journal article" date="2022" name="Int. J. Mol. Sci.">
        <title>Draft Genome of Tanacetum Coccineum: Genomic Comparison of Closely Related Tanacetum-Family Plants.</title>
        <authorList>
            <person name="Yamashiro T."/>
            <person name="Shiraishi A."/>
            <person name="Nakayama K."/>
            <person name="Satake H."/>
        </authorList>
    </citation>
    <scope>NUCLEOTIDE SEQUENCE</scope>
</reference>
<sequence>MTLITDRIAWGHCWTSDLVRLLSYSILDTNTSDYYHLLLLQTDTPVIPTETPIIAPTIPPSPTIHQLLLITHLHLIQSPDPSSIHNINHIPPLPAILPFLSSDDDTTDSDTPDTPPSPTHGTPFTEITASTQRSPIIPRRRVMILSPGQPIPHGRPYRYHLNGPVHMMTARKRVGPLPTHRLAVRHSADHSSSDSSLEFNHQISTYTSSDSSSRHPLSDHPLPDLPSTSARPSRKRCRSPMTYVPALSPVSGALSLVRVDLIPSPKRVKDSGYLADVEVDPREIKIDDCIEYADAHRYIGIDARVVVEAPAQKGAIEATYETLGDLVQRFHDHTQAIPVHRIQAIKDSEKQGHSMVGLSRAVYCFD</sequence>
<feature type="region of interest" description="Disordered" evidence="1">
    <location>
        <begin position="101"/>
        <end position="139"/>
    </location>
</feature>
<proteinExistence type="predicted"/>
<dbReference type="Proteomes" id="UP001151760">
    <property type="component" value="Unassembled WGS sequence"/>
</dbReference>
<comment type="caution">
    <text evidence="2">The sequence shown here is derived from an EMBL/GenBank/DDBJ whole genome shotgun (WGS) entry which is preliminary data.</text>
</comment>
<evidence type="ECO:0000313" key="2">
    <source>
        <dbReference type="EMBL" id="GJS61980.1"/>
    </source>
</evidence>
<gene>
    <name evidence="2" type="ORF">Tco_0656764</name>
</gene>
<keyword evidence="3" id="KW-1185">Reference proteome</keyword>
<feature type="compositionally biased region" description="Acidic residues" evidence="1">
    <location>
        <begin position="102"/>
        <end position="111"/>
    </location>
</feature>
<accession>A0ABQ4X9Q2</accession>
<name>A0ABQ4X9Q2_9ASTR</name>
<reference evidence="2" key="2">
    <citation type="submission" date="2022-01" db="EMBL/GenBank/DDBJ databases">
        <authorList>
            <person name="Yamashiro T."/>
            <person name="Shiraishi A."/>
            <person name="Satake H."/>
            <person name="Nakayama K."/>
        </authorList>
    </citation>
    <scope>NUCLEOTIDE SEQUENCE</scope>
</reference>
<feature type="region of interest" description="Disordered" evidence="1">
    <location>
        <begin position="205"/>
        <end position="239"/>
    </location>
</feature>
<feature type="compositionally biased region" description="Basic and acidic residues" evidence="1">
    <location>
        <begin position="212"/>
        <end position="222"/>
    </location>
</feature>